<dbReference type="PANTHER" id="PTHR23508">
    <property type="entry name" value="CARBOXYLIC ACID TRANSPORTER PROTEIN HOMOLOG"/>
    <property type="match status" value="1"/>
</dbReference>
<dbReference type="InterPro" id="IPR011701">
    <property type="entry name" value="MFS"/>
</dbReference>
<dbReference type="PROSITE" id="PS50850">
    <property type="entry name" value="MFS"/>
    <property type="match status" value="1"/>
</dbReference>
<feature type="transmembrane region" description="Helical" evidence="6">
    <location>
        <begin position="56"/>
        <end position="75"/>
    </location>
</feature>
<sequence>MTSVRESIDRAPMSAYQVLVVVICLAIVLAEGFDLLIMAFSASGVTQEWSLSGSEVGILLSAALFGMAFGSAFLAPLADRIGRRMQTLGCLLLVAIAMLLASFSTSFVQLGIWRVLTGLGIGGLAASLPVVVAEFSPQRRRTTMLAIYTIGLPLGGVIGGLIAGALAAYGWRASFTVGAGITFVLFLVVLFAMPESIDYLLVRRPKNALARVNKTLQWMRIAPIAELPAVEHRKDDTVKGAIFTGRNGIRSALLGFVFFVFNAGFYFATSWTPRLLEQTSQSAQQGITGGTLLNLGGAAGALLFGLLALKFRLRWLAAVTVACAALSLVAMSVTLGGSAGALVVATIVGALLNAIASGLYALASASYPAAVRTTAVGWVVAIGRVGAILAPIMAGVLLDGGWTASGLYLFFAVLLLLGAGAIALIRLPKDAEASPIAAAGSDPVAQESVASAVDERP</sequence>
<keyword evidence="2 6" id="KW-0812">Transmembrane</keyword>
<dbReference type="InterPro" id="IPR005829">
    <property type="entry name" value="Sugar_transporter_CS"/>
</dbReference>
<protein>
    <submittedName>
        <fullName evidence="8">MFS transporter</fullName>
    </submittedName>
</protein>
<evidence type="ECO:0000256" key="4">
    <source>
        <dbReference type="ARBA" id="ARBA00023136"/>
    </source>
</evidence>
<proteinExistence type="predicted"/>
<dbReference type="RefSeq" id="WP_264398801.1">
    <property type="nucleotide sequence ID" value="NZ_CP101180.1"/>
</dbReference>
<feature type="transmembrane region" description="Helical" evidence="6">
    <location>
        <begin position="111"/>
        <end position="133"/>
    </location>
</feature>
<comment type="subcellular location">
    <subcellularLocation>
        <location evidence="1">Cell membrane</location>
        <topology evidence="1">Multi-pass membrane protein</topology>
    </subcellularLocation>
</comment>
<dbReference type="GO" id="GO:0046943">
    <property type="term" value="F:carboxylic acid transmembrane transporter activity"/>
    <property type="evidence" value="ECO:0007669"/>
    <property type="project" value="TreeGrafter"/>
</dbReference>
<feature type="domain" description="Major facilitator superfamily (MFS) profile" evidence="7">
    <location>
        <begin position="20"/>
        <end position="430"/>
    </location>
</feature>
<reference evidence="8" key="1">
    <citation type="submission" date="2022-07" db="EMBL/GenBank/DDBJ databases">
        <authorList>
            <person name="Wu T."/>
        </authorList>
    </citation>
    <scope>NUCLEOTIDE SEQUENCE</scope>
    <source>
        <strain evidence="8">SD-1</strain>
    </source>
</reference>
<dbReference type="InterPro" id="IPR020846">
    <property type="entry name" value="MFS_dom"/>
</dbReference>
<evidence type="ECO:0000256" key="2">
    <source>
        <dbReference type="ARBA" id="ARBA00022692"/>
    </source>
</evidence>
<evidence type="ECO:0000256" key="5">
    <source>
        <dbReference type="SAM" id="MobiDB-lite"/>
    </source>
</evidence>
<keyword evidence="4 6" id="KW-0472">Membrane</keyword>
<gene>
    <name evidence="8" type="ORF">NL394_01485</name>
</gene>
<evidence type="ECO:0000313" key="9">
    <source>
        <dbReference type="Proteomes" id="UP001163293"/>
    </source>
</evidence>
<evidence type="ECO:0000259" key="7">
    <source>
        <dbReference type="PROSITE" id="PS50850"/>
    </source>
</evidence>
<feature type="transmembrane region" description="Helical" evidence="6">
    <location>
        <begin position="316"/>
        <end position="335"/>
    </location>
</feature>
<feature type="transmembrane region" description="Helical" evidence="6">
    <location>
        <begin position="252"/>
        <end position="271"/>
    </location>
</feature>
<dbReference type="EMBL" id="CP101185">
    <property type="protein sequence ID" value="UYV97950.1"/>
    <property type="molecule type" value="Genomic_DNA"/>
</dbReference>
<dbReference type="Gene3D" id="1.20.1250.20">
    <property type="entry name" value="MFS general substrate transporter like domains"/>
    <property type="match status" value="1"/>
</dbReference>
<feature type="region of interest" description="Disordered" evidence="5">
    <location>
        <begin position="436"/>
        <end position="457"/>
    </location>
</feature>
<feature type="transmembrane region" description="Helical" evidence="6">
    <location>
        <begin position="175"/>
        <end position="194"/>
    </location>
</feature>
<feature type="transmembrane region" description="Helical" evidence="6">
    <location>
        <begin position="375"/>
        <end position="398"/>
    </location>
</feature>
<dbReference type="AlphaFoldDB" id="A0AAX3EJ62"/>
<keyword evidence="3 6" id="KW-1133">Transmembrane helix</keyword>
<dbReference type="Pfam" id="PF07690">
    <property type="entry name" value="MFS_1"/>
    <property type="match status" value="1"/>
</dbReference>
<feature type="transmembrane region" description="Helical" evidence="6">
    <location>
        <begin position="20"/>
        <end position="44"/>
    </location>
</feature>
<dbReference type="PROSITE" id="PS00216">
    <property type="entry name" value="SUGAR_TRANSPORT_1"/>
    <property type="match status" value="1"/>
</dbReference>
<dbReference type="Proteomes" id="UP001163293">
    <property type="component" value="Chromosome"/>
</dbReference>
<accession>A0AAX3EJ62</accession>
<evidence type="ECO:0000313" key="8">
    <source>
        <dbReference type="EMBL" id="UYV97950.1"/>
    </source>
</evidence>
<evidence type="ECO:0000256" key="3">
    <source>
        <dbReference type="ARBA" id="ARBA00022989"/>
    </source>
</evidence>
<feature type="transmembrane region" description="Helical" evidence="6">
    <location>
        <begin position="404"/>
        <end position="425"/>
    </location>
</feature>
<dbReference type="GO" id="GO:0005886">
    <property type="term" value="C:plasma membrane"/>
    <property type="evidence" value="ECO:0007669"/>
    <property type="project" value="UniProtKB-SubCell"/>
</dbReference>
<dbReference type="SUPFAM" id="SSF103473">
    <property type="entry name" value="MFS general substrate transporter"/>
    <property type="match status" value="1"/>
</dbReference>
<name>A0AAX3EJ62_PAEUR</name>
<dbReference type="InterPro" id="IPR036259">
    <property type="entry name" value="MFS_trans_sf"/>
</dbReference>
<feature type="transmembrane region" description="Helical" evidence="6">
    <location>
        <begin position="87"/>
        <end position="105"/>
    </location>
</feature>
<feature type="transmembrane region" description="Helical" evidence="6">
    <location>
        <begin position="291"/>
        <end position="309"/>
    </location>
</feature>
<keyword evidence="9" id="KW-1185">Reference proteome</keyword>
<feature type="transmembrane region" description="Helical" evidence="6">
    <location>
        <begin position="145"/>
        <end position="169"/>
    </location>
</feature>
<dbReference type="PANTHER" id="PTHR23508:SF10">
    <property type="entry name" value="CARBOXYLIC ACID TRANSPORTER PROTEIN HOMOLOG"/>
    <property type="match status" value="1"/>
</dbReference>
<feature type="transmembrane region" description="Helical" evidence="6">
    <location>
        <begin position="341"/>
        <end position="363"/>
    </location>
</feature>
<evidence type="ECO:0000256" key="6">
    <source>
        <dbReference type="SAM" id="Phobius"/>
    </source>
</evidence>
<organism evidence="8 9">
    <name type="scientific">Paenarthrobacter ureafaciens</name>
    <dbReference type="NCBI Taxonomy" id="37931"/>
    <lineage>
        <taxon>Bacteria</taxon>
        <taxon>Bacillati</taxon>
        <taxon>Actinomycetota</taxon>
        <taxon>Actinomycetes</taxon>
        <taxon>Micrococcales</taxon>
        <taxon>Micrococcaceae</taxon>
        <taxon>Paenarthrobacter</taxon>
    </lineage>
</organism>
<evidence type="ECO:0000256" key="1">
    <source>
        <dbReference type="ARBA" id="ARBA00004651"/>
    </source>
</evidence>